<evidence type="ECO:0000259" key="3">
    <source>
        <dbReference type="Pfam" id="PF01494"/>
    </source>
</evidence>
<dbReference type="InterPro" id="IPR002938">
    <property type="entry name" value="FAD-bd"/>
</dbReference>
<evidence type="ECO:0000256" key="2">
    <source>
        <dbReference type="ARBA" id="ARBA00022827"/>
    </source>
</evidence>
<dbReference type="GO" id="GO:0006744">
    <property type="term" value="P:ubiquinone biosynthetic process"/>
    <property type="evidence" value="ECO:0007669"/>
    <property type="project" value="TreeGrafter"/>
</dbReference>
<dbReference type="Gene3D" id="3.30.9.10">
    <property type="entry name" value="D-Amino Acid Oxidase, subunit A, domain 2"/>
    <property type="match status" value="1"/>
</dbReference>
<feature type="domain" description="FAD-binding" evidence="3">
    <location>
        <begin position="57"/>
        <end position="384"/>
    </location>
</feature>
<evidence type="ECO:0000313" key="4">
    <source>
        <dbReference type="EMBL" id="CAH9148248.1"/>
    </source>
</evidence>
<dbReference type="PANTHER" id="PTHR43004:SF6">
    <property type="entry name" value="FAD_NAD(P)-BINDING OXIDOREDUCTASE FAMILY PROTEIN"/>
    <property type="match status" value="1"/>
</dbReference>
<keyword evidence="5" id="KW-1185">Reference proteome</keyword>
<accession>A0AAV0GL99</accession>
<dbReference type="GO" id="GO:0016709">
    <property type="term" value="F:oxidoreductase activity, acting on paired donors, with incorporation or reduction of molecular oxygen, NAD(P)H as one donor, and incorporation of one atom of oxygen"/>
    <property type="evidence" value="ECO:0007669"/>
    <property type="project" value="UniProtKB-ARBA"/>
</dbReference>
<gene>
    <name evidence="4" type="ORF">CEPIT_LOCUS44362</name>
</gene>
<proteinExistence type="predicted"/>
<reference evidence="4" key="1">
    <citation type="submission" date="2022-07" db="EMBL/GenBank/DDBJ databases">
        <authorList>
            <person name="Macas J."/>
            <person name="Novak P."/>
            <person name="Neumann P."/>
        </authorList>
    </citation>
    <scope>NUCLEOTIDE SEQUENCE</scope>
</reference>
<dbReference type="PANTHER" id="PTHR43004">
    <property type="entry name" value="TRK SYSTEM POTASSIUM UPTAKE PROTEIN"/>
    <property type="match status" value="1"/>
</dbReference>
<dbReference type="SUPFAM" id="SSF51905">
    <property type="entry name" value="FAD/NAD(P)-binding domain"/>
    <property type="match status" value="1"/>
</dbReference>
<dbReference type="GO" id="GO:0071949">
    <property type="term" value="F:FAD binding"/>
    <property type="evidence" value="ECO:0007669"/>
    <property type="project" value="InterPro"/>
</dbReference>
<dbReference type="EMBL" id="CAMAPF010001157">
    <property type="protein sequence ID" value="CAH9148248.1"/>
    <property type="molecule type" value="Genomic_DNA"/>
</dbReference>
<dbReference type="AlphaFoldDB" id="A0AAV0GL99"/>
<dbReference type="PRINTS" id="PR00420">
    <property type="entry name" value="RNGMNOXGNASE"/>
</dbReference>
<name>A0AAV0GL99_9ASTE</name>
<dbReference type="InterPro" id="IPR050641">
    <property type="entry name" value="RIFMO-like"/>
</dbReference>
<protein>
    <recommendedName>
        <fullName evidence="3">FAD-binding domain-containing protein</fullName>
    </recommendedName>
</protein>
<dbReference type="Gene3D" id="3.50.50.60">
    <property type="entry name" value="FAD/NAD(P)-binding domain"/>
    <property type="match status" value="1"/>
</dbReference>
<organism evidence="4 5">
    <name type="scientific">Cuscuta epithymum</name>
    <dbReference type="NCBI Taxonomy" id="186058"/>
    <lineage>
        <taxon>Eukaryota</taxon>
        <taxon>Viridiplantae</taxon>
        <taxon>Streptophyta</taxon>
        <taxon>Embryophyta</taxon>
        <taxon>Tracheophyta</taxon>
        <taxon>Spermatophyta</taxon>
        <taxon>Magnoliopsida</taxon>
        <taxon>eudicotyledons</taxon>
        <taxon>Gunneridae</taxon>
        <taxon>Pentapetalae</taxon>
        <taxon>asterids</taxon>
        <taxon>lamiids</taxon>
        <taxon>Solanales</taxon>
        <taxon>Convolvulaceae</taxon>
        <taxon>Cuscuteae</taxon>
        <taxon>Cuscuta</taxon>
        <taxon>Cuscuta subgen. Cuscuta</taxon>
    </lineage>
</organism>
<evidence type="ECO:0000313" key="5">
    <source>
        <dbReference type="Proteomes" id="UP001152523"/>
    </source>
</evidence>
<evidence type="ECO:0000256" key="1">
    <source>
        <dbReference type="ARBA" id="ARBA00022630"/>
    </source>
</evidence>
<sequence>MAQSTSLLVLGTVGRNSLWNIYLKSTRLGSLSFRYKYTQQRALSNSHPTNGEDPILPVLIIGAGPVGLALSVLLTKLGVKCAVLEKNKDFSRHPQAHFINNRSMEVFRKMDGLAEEVLRSQPPVEFWQKFIYCTSLTGSIIGSVDHMRSEDFDHVVSPVSVAHFSQYKLTRLMCEQLKELGFHIENNERRIMHDDFVSERQLQMGHECIAIQPSNDFVTVKASFHGEGKSTQKNIRCQFLVGTDGAGSTVRKLMGIDMKGEKDLQKLISVHFISQELGQYLINERPGMLFFIFNEKAIGVLVAHDLREGEFVLQIPFYPPQQRLEDFSSKIFEIICKLVGQELADINVVDIKPWVMHAEVAENFLSCGNRVILAGDAAHRFPPCRRVWDEHWYSRCP</sequence>
<dbReference type="Proteomes" id="UP001152523">
    <property type="component" value="Unassembled WGS sequence"/>
</dbReference>
<keyword evidence="1" id="KW-0285">Flavoprotein</keyword>
<keyword evidence="2" id="KW-0274">FAD</keyword>
<dbReference type="Pfam" id="PF01494">
    <property type="entry name" value="FAD_binding_3"/>
    <property type="match status" value="1"/>
</dbReference>
<dbReference type="InterPro" id="IPR036188">
    <property type="entry name" value="FAD/NAD-bd_sf"/>
</dbReference>
<dbReference type="GO" id="GO:0005739">
    <property type="term" value="C:mitochondrion"/>
    <property type="evidence" value="ECO:0007669"/>
    <property type="project" value="TreeGrafter"/>
</dbReference>
<comment type="caution">
    <text evidence="4">The sequence shown here is derived from an EMBL/GenBank/DDBJ whole genome shotgun (WGS) entry which is preliminary data.</text>
</comment>